<feature type="transmembrane region" description="Helical" evidence="1">
    <location>
        <begin position="32"/>
        <end position="53"/>
    </location>
</feature>
<dbReference type="Proteomes" id="UP000800035">
    <property type="component" value="Unassembled WGS sequence"/>
</dbReference>
<evidence type="ECO:0000313" key="2">
    <source>
        <dbReference type="EMBL" id="KAF1962616.1"/>
    </source>
</evidence>
<keyword evidence="1" id="KW-0812">Transmembrane</keyword>
<keyword evidence="1" id="KW-1133">Transmembrane helix</keyword>
<protein>
    <submittedName>
        <fullName evidence="2">Uncharacterized protein</fullName>
    </submittedName>
</protein>
<reference evidence="2" key="1">
    <citation type="journal article" date="2020" name="Stud. Mycol.">
        <title>101 Dothideomycetes genomes: a test case for predicting lifestyles and emergence of pathogens.</title>
        <authorList>
            <person name="Haridas S."/>
            <person name="Albert R."/>
            <person name="Binder M."/>
            <person name="Bloem J."/>
            <person name="Labutti K."/>
            <person name="Salamov A."/>
            <person name="Andreopoulos B."/>
            <person name="Baker S."/>
            <person name="Barry K."/>
            <person name="Bills G."/>
            <person name="Bluhm B."/>
            <person name="Cannon C."/>
            <person name="Castanera R."/>
            <person name="Culley D."/>
            <person name="Daum C."/>
            <person name="Ezra D."/>
            <person name="Gonzalez J."/>
            <person name="Henrissat B."/>
            <person name="Kuo A."/>
            <person name="Liang C."/>
            <person name="Lipzen A."/>
            <person name="Lutzoni F."/>
            <person name="Magnuson J."/>
            <person name="Mondo S."/>
            <person name="Nolan M."/>
            <person name="Ohm R."/>
            <person name="Pangilinan J."/>
            <person name="Park H.-J."/>
            <person name="Ramirez L."/>
            <person name="Alfaro M."/>
            <person name="Sun H."/>
            <person name="Tritt A."/>
            <person name="Yoshinaga Y."/>
            <person name="Zwiers L.-H."/>
            <person name="Turgeon B."/>
            <person name="Goodwin S."/>
            <person name="Spatafora J."/>
            <person name="Crous P."/>
            <person name="Grigoriev I."/>
        </authorList>
    </citation>
    <scope>NUCLEOTIDE SEQUENCE</scope>
    <source>
        <strain evidence="2">CBS 675.92</strain>
    </source>
</reference>
<organism evidence="2 3">
    <name type="scientific">Byssothecium circinans</name>
    <dbReference type="NCBI Taxonomy" id="147558"/>
    <lineage>
        <taxon>Eukaryota</taxon>
        <taxon>Fungi</taxon>
        <taxon>Dikarya</taxon>
        <taxon>Ascomycota</taxon>
        <taxon>Pezizomycotina</taxon>
        <taxon>Dothideomycetes</taxon>
        <taxon>Pleosporomycetidae</taxon>
        <taxon>Pleosporales</taxon>
        <taxon>Massarineae</taxon>
        <taxon>Massarinaceae</taxon>
        <taxon>Byssothecium</taxon>
    </lineage>
</organism>
<gene>
    <name evidence="2" type="ORF">CC80DRAFT_570697</name>
</gene>
<sequence length="177" mass="20096">MTNQDGYIAISDEEDGIIRKQQQKTAPETRRAIRFIALLVSMIAMLGIGYVIVPPGDQHYYMHFNGTFPQRSNPGSDSAWDSLFPEKLGFVQRPTLAPNVAGIAVFYELYCLSLICLADLNLKHMNYTARGVSGWQTERTCRSIDKLIDWANEWGISREEALHNFDLQANFVNEDSF</sequence>
<evidence type="ECO:0000256" key="1">
    <source>
        <dbReference type="SAM" id="Phobius"/>
    </source>
</evidence>
<dbReference type="OrthoDB" id="3687641at2759"/>
<dbReference type="AlphaFoldDB" id="A0A6A5UI79"/>
<name>A0A6A5UI79_9PLEO</name>
<accession>A0A6A5UI79</accession>
<feature type="transmembrane region" description="Helical" evidence="1">
    <location>
        <begin position="100"/>
        <end position="120"/>
    </location>
</feature>
<evidence type="ECO:0000313" key="3">
    <source>
        <dbReference type="Proteomes" id="UP000800035"/>
    </source>
</evidence>
<keyword evidence="1" id="KW-0472">Membrane</keyword>
<keyword evidence="3" id="KW-1185">Reference proteome</keyword>
<proteinExistence type="predicted"/>
<dbReference type="EMBL" id="ML976979">
    <property type="protein sequence ID" value="KAF1962616.1"/>
    <property type="molecule type" value="Genomic_DNA"/>
</dbReference>